<sequence>MAIGIDPGTATPDPAPAATALPRVLGIVGRSGSGKTTLIEAMLPLFAARGLRVNVVKHSHHQLMLEPPGKDSARFRAAGAQEVLVASPHGFALYRDLRDEPEPDLGAQLARLAPADLTLVEGFRQDPIPRLEVHRPAAGMPPLYPELSGLLALVSDQPVACGLPRLDLNQPAAVVAFIVDWLNHAQS</sequence>
<name>A0ABQ6BWK6_9NEIS</name>
<dbReference type="InterPro" id="IPR004435">
    <property type="entry name" value="MobB_dom"/>
</dbReference>
<evidence type="ECO:0000313" key="3">
    <source>
        <dbReference type="Proteomes" id="UP001156836"/>
    </source>
</evidence>
<dbReference type="RefSeq" id="WP_018749515.1">
    <property type="nucleotide sequence ID" value="NZ_BSOZ01000184.1"/>
</dbReference>
<reference evidence="3" key="1">
    <citation type="journal article" date="2019" name="Int. J. Syst. Evol. Microbiol.">
        <title>The Global Catalogue of Microorganisms (GCM) 10K type strain sequencing project: providing services to taxonomists for standard genome sequencing and annotation.</title>
        <authorList>
            <consortium name="The Broad Institute Genomics Platform"/>
            <consortium name="The Broad Institute Genome Sequencing Center for Infectious Disease"/>
            <person name="Wu L."/>
            <person name="Ma J."/>
        </authorList>
    </citation>
    <scope>NUCLEOTIDE SEQUENCE [LARGE SCALE GENOMIC DNA]</scope>
    <source>
        <strain evidence="3">NBRC 104970</strain>
    </source>
</reference>
<dbReference type="InterPro" id="IPR027417">
    <property type="entry name" value="P-loop_NTPase"/>
</dbReference>
<evidence type="ECO:0000313" key="2">
    <source>
        <dbReference type="EMBL" id="GLS06370.1"/>
    </source>
</evidence>
<dbReference type="PANTHER" id="PTHR40072:SF1">
    <property type="entry name" value="MOLYBDOPTERIN-GUANINE DINUCLEOTIDE BIOSYNTHESIS ADAPTER PROTEIN"/>
    <property type="match status" value="1"/>
</dbReference>
<gene>
    <name evidence="2" type="ORF">GCM10007860_35620</name>
</gene>
<protein>
    <submittedName>
        <fullName evidence="2">Molybdopterin-guanine dinucleotide biosynthesis protein MobB</fullName>
    </submittedName>
</protein>
<comment type="caution">
    <text evidence="2">The sequence shown here is derived from an EMBL/GenBank/DDBJ whole genome shotgun (WGS) entry which is preliminary data.</text>
</comment>
<evidence type="ECO:0000259" key="1">
    <source>
        <dbReference type="Pfam" id="PF03205"/>
    </source>
</evidence>
<feature type="domain" description="Molybdopterin-guanine dinucleotide biosynthesis protein B (MobB)" evidence="1">
    <location>
        <begin position="24"/>
        <end position="156"/>
    </location>
</feature>
<dbReference type="Gene3D" id="3.40.50.300">
    <property type="entry name" value="P-loop containing nucleotide triphosphate hydrolases"/>
    <property type="match status" value="1"/>
</dbReference>
<dbReference type="Proteomes" id="UP001156836">
    <property type="component" value="Unassembled WGS sequence"/>
</dbReference>
<accession>A0ABQ6BWK6</accession>
<organism evidence="2 3">
    <name type="scientific">Chitiniphilus shinanonensis</name>
    <dbReference type="NCBI Taxonomy" id="553088"/>
    <lineage>
        <taxon>Bacteria</taxon>
        <taxon>Pseudomonadati</taxon>
        <taxon>Pseudomonadota</taxon>
        <taxon>Betaproteobacteria</taxon>
        <taxon>Neisseriales</taxon>
        <taxon>Chitinibacteraceae</taxon>
        <taxon>Chitiniphilus</taxon>
    </lineage>
</organism>
<dbReference type="CDD" id="cd03116">
    <property type="entry name" value="MobB"/>
    <property type="match status" value="1"/>
</dbReference>
<proteinExistence type="predicted"/>
<dbReference type="PANTHER" id="PTHR40072">
    <property type="entry name" value="MOLYBDOPTERIN-GUANINE DINUCLEOTIDE BIOSYNTHESIS ADAPTER PROTEIN-RELATED"/>
    <property type="match status" value="1"/>
</dbReference>
<dbReference type="EMBL" id="BSOZ01000184">
    <property type="protein sequence ID" value="GLS06370.1"/>
    <property type="molecule type" value="Genomic_DNA"/>
</dbReference>
<dbReference type="Pfam" id="PF03205">
    <property type="entry name" value="MobB"/>
    <property type="match status" value="1"/>
</dbReference>
<dbReference type="SUPFAM" id="SSF52540">
    <property type="entry name" value="P-loop containing nucleoside triphosphate hydrolases"/>
    <property type="match status" value="1"/>
</dbReference>
<dbReference type="NCBIfam" id="TIGR00176">
    <property type="entry name" value="mobB"/>
    <property type="match status" value="1"/>
</dbReference>
<keyword evidence="3" id="KW-1185">Reference proteome</keyword>
<dbReference type="InterPro" id="IPR052539">
    <property type="entry name" value="MGD_biosynthesis_adapter"/>
</dbReference>